<sequence>MEIFCLRDIHDLQDIALDSRVDGLICGDFGYLHVSKVDKDPRFIQTGICKEEVVRLMLKRNQQLIIQKFKTLASLLQIEREKNIFNQCSILDKAIEEIRLLVKKEREYLELKNILFLRKRNNFIQMYTILSKLPPEQRNIENLKFRAILDANEPSTIEIKDSDDELQIVNREKVPTAKSALNVNLKSILKPLIPLPINRESSHSSNEDQKPFTDKSIPDIIKKPWYVKTTKIIENKFKMVKIPQTDPIVEKSRFAIADTKDTIIHNRNRFQTAVECKNKNVNCKPQTSIENMVDADKLVSSVIIDLDDIPSDNEM</sequence>
<accession>A0A9N9T111</accession>
<evidence type="ECO:0000313" key="1">
    <source>
        <dbReference type="EMBL" id="CAG9836267.1"/>
    </source>
</evidence>
<name>A0A9N9T111_DIABA</name>
<gene>
    <name evidence="1" type="ORF">DIABBA_LOCUS9365</name>
</gene>
<proteinExistence type="predicted"/>
<keyword evidence="2" id="KW-1185">Reference proteome</keyword>
<reference evidence="1" key="1">
    <citation type="submission" date="2022-01" db="EMBL/GenBank/DDBJ databases">
        <authorList>
            <person name="King R."/>
        </authorList>
    </citation>
    <scope>NUCLEOTIDE SEQUENCE</scope>
</reference>
<protein>
    <submittedName>
        <fullName evidence="1">Uncharacterized protein</fullName>
    </submittedName>
</protein>
<dbReference type="AlphaFoldDB" id="A0A9N9T111"/>
<dbReference type="EMBL" id="OU898281">
    <property type="protein sequence ID" value="CAG9836267.1"/>
    <property type="molecule type" value="Genomic_DNA"/>
</dbReference>
<evidence type="ECO:0000313" key="2">
    <source>
        <dbReference type="Proteomes" id="UP001153709"/>
    </source>
</evidence>
<dbReference type="Proteomes" id="UP001153709">
    <property type="component" value="Chromosome 6"/>
</dbReference>
<organism evidence="1 2">
    <name type="scientific">Diabrotica balteata</name>
    <name type="common">Banded cucumber beetle</name>
    <dbReference type="NCBI Taxonomy" id="107213"/>
    <lineage>
        <taxon>Eukaryota</taxon>
        <taxon>Metazoa</taxon>
        <taxon>Ecdysozoa</taxon>
        <taxon>Arthropoda</taxon>
        <taxon>Hexapoda</taxon>
        <taxon>Insecta</taxon>
        <taxon>Pterygota</taxon>
        <taxon>Neoptera</taxon>
        <taxon>Endopterygota</taxon>
        <taxon>Coleoptera</taxon>
        <taxon>Polyphaga</taxon>
        <taxon>Cucujiformia</taxon>
        <taxon>Chrysomeloidea</taxon>
        <taxon>Chrysomelidae</taxon>
        <taxon>Galerucinae</taxon>
        <taxon>Diabroticina</taxon>
        <taxon>Diabroticites</taxon>
        <taxon>Diabrotica</taxon>
    </lineage>
</organism>